<keyword evidence="2" id="KW-0479">Metal-binding</keyword>
<feature type="domain" description="Cytochrome b5 heme-binding" evidence="6">
    <location>
        <begin position="73"/>
        <end position="150"/>
    </location>
</feature>
<dbReference type="Gene3D" id="3.10.120.10">
    <property type="entry name" value="Cytochrome b5-like heme/steroid binding domain"/>
    <property type="match status" value="1"/>
</dbReference>
<sequence>MAPPDDTPTESRNLVKRVLTTLAACTFAVATLAGCGSDDGQEAAASPTTPAATATTPAQTDGAHTDDAQTEGSQSFTMAQVAEHNTASSCWTAIEGEVYDVTNWISQHPGGPDKIQGLCGTDGTATFQGQHSDAPNPNERLATFKIGTLEG</sequence>
<evidence type="ECO:0000256" key="5">
    <source>
        <dbReference type="SAM" id="MobiDB-lite"/>
    </source>
</evidence>
<accession>K6WNV9</accession>
<dbReference type="InterPro" id="IPR050668">
    <property type="entry name" value="Cytochrome_b5"/>
</dbReference>
<comment type="caution">
    <text evidence="7">The sequence shown here is derived from an EMBL/GenBank/DDBJ whole genome shotgun (WGS) entry which is preliminary data.</text>
</comment>
<evidence type="ECO:0000256" key="4">
    <source>
        <dbReference type="ARBA" id="ARBA00038168"/>
    </source>
</evidence>
<dbReference type="OrthoDB" id="8173637at2"/>
<dbReference type="AlphaFoldDB" id="K6WNV9"/>
<evidence type="ECO:0000313" key="7">
    <source>
        <dbReference type="EMBL" id="GAB95506.1"/>
    </source>
</evidence>
<dbReference type="InterPro" id="IPR001199">
    <property type="entry name" value="Cyt_B5-like_heme/steroid-bd"/>
</dbReference>
<evidence type="ECO:0000313" key="8">
    <source>
        <dbReference type="Proteomes" id="UP000008366"/>
    </source>
</evidence>
<name>K6WNV9_9MICO</name>
<proteinExistence type="inferred from homology"/>
<dbReference type="GO" id="GO:0020037">
    <property type="term" value="F:heme binding"/>
    <property type="evidence" value="ECO:0007669"/>
    <property type="project" value="TreeGrafter"/>
</dbReference>
<dbReference type="GO" id="GO:0016020">
    <property type="term" value="C:membrane"/>
    <property type="evidence" value="ECO:0007669"/>
    <property type="project" value="TreeGrafter"/>
</dbReference>
<dbReference type="PROSITE" id="PS50255">
    <property type="entry name" value="CYTOCHROME_B5_2"/>
    <property type="match status" value="1"/>
</dbReference>
<dbReference type="Proteomes" id="UP000008366">
    <property type="component" value="Unassembled WGS sequence"/>
</dbReference>
<dbReference type="Pfam" id="PF00173">
    <property type="entry name" value="Cyt-b5"/>
    <property type="match status" value="1"/>
</dbReference>
<dbReference type="InterPro" id="IPR036400">
    <property type="entry name" value="Cyt_B5-like_heme/steroid_sf"/>
</dbReference>
<reference evidence="7 8" key="1">
    <citation type="submission" date="2012-08" db="EMBL/GenBank/DDBJ databases">
        <title>Whole genome shotgun sequence of Kineosphaera limosa NBRC 100340.</title>
        <authorList>
            <person name="Yoshida I."/>
            <person name="Isaki S."/>
            <person name="Hosoyama A."/>
            <person name="Tsuchikane K."/>
            <person name="Katsumata H."/>
            <person name="Ando Y."/>
            <person name="Ohji S."/>
            <person name="Hamada M."/>
            <person name="Tamura T."/>
            <person name="Yamazoe A."/>
            <person name="Yamazaki S."/>
            <person name="Fujita N."/>
        </authorList>
    </citation>
    <scope>NUCLEOTIDE SEQUENCE [LARGE SCALE GENOMIC DNA]</scope>
    <source>
        <strain evidence="7 8">NBRC 100340</strain>
    </source>
</reference>
<evidence type="ECO:0000256" key="2">
    <source>
        <dbReference type="ARBA" id="ARBA00022723"/>
    </source>
</evidence>
<organism evidence="7 8">
    <name type="scientific">Kineosphaera limosa NBRC 100340</name>
    <dbReference type="NCBI Taxonomy" id="1184609"/>
    <lineage>
        <taxon>Bacteria</taxon>
        <taxon>Bacillati</taxon>
        <taxon>Actinomycetota</taxon>
        <taxon>Actinomycetes</taxon>
        <taxon>Micrococcales</taxon>
        <taxon>Dermatophilaceae</taxon>
        <taxon>Kineosphaera</taxon>
    </lineage>
</organism>
<dbReference type="SMART" id="SM01117">
    <property type="entry name" value="Cyt-b5"/>
    <property type="match status" value="1"/>
</dbReference>
<dbReference type="eggNOG" id="COG5274">
    <property type="taxonomic scope" value="Bacteria"/>
</dbReference>
<keyword evidence="8" id="KW-1185">Reference proteome</keyword>
<dbReference type="GO" id="GO:0046872">
    <property type="term" value="F:metal ion binding"/>
    <property type="evidence" value="ECO:0007669"/>
    <property type="project" value="UniProtKB-KW"/>
</dbReference>
<dbReference type="PANTHER" id="PTHR19359">
    <property type="entry name" value="CYTOCHROME B5"/>
    <property type="match status" value="1"/>
</dbReference>
<feature type="compositionally biased region" description="Low complexity" evidence="5">
    <location>
        <begin position="43"/>
        <end position="58"/>
    </location>
</feature>
<comment type="similarity">
    <text evidence="4">Belongs to the cytochrome b5 family.</text>
</comment>
<dbReference type="EMBL" id="BAHD01000021">
    <property type="protein sequence ID" value="GAB95506.1"/>
    <property type="molecule type" value="Genomic_DNA"/>
</dbReference>
<evidence type="ECO:0000259" key="6">
    <source>
        <dbReference type="PROSITE" id="PS50255"/>
    </source>
</evidence>
<gene>
    <name evidence="7" type="ORF">KILIM_021_00460</name>
</gene>
<keyword evidence="1" id="KW-0349">Heme</keyword>
<evidence type="ECO:0000256" key="3">
    <source>
        <dbReference type="ARBA" id="ARBA00023004"/>
    </source>
</evidence>
<dbReference type="SUPFAM" id="SSF55856">
    <property type="entry name" value="Cytochrome b5-like heme/steroid binding domain"/>
    <property type="match status" value="1"/>
</dbReference>
<feature type="region of interest" description="Disordered" evidence="5">
    <location>
        <begin position="37"/>
        <end position="73"/>
    </location>
</feature>
<dbReference type="STRING" id="1184609.KILIM_021_00460"/>
<dbReference type="PRINTS" id="PR00363">
    <property type="entry name" value="CYTOCHROMEB5"/>
</dbReference>
<protein>
    <recommendedName>
        <fullName evidence="6">Cytochrome b5 heme-binding domain-containing protein</fullName>
    </recommendedName>
</protein>
<keyword evidence="3" id="KW-0408">Iron</keyword>
<evidence type="ECO:0000256" key="1">
    <source>
        <dbReference type="ARBA" id="ARBA00022617"/>
    </source>
</evidence>